<dbReference type="InterPro" id="IPR029069">
    <property type="entry name" value="HotDog_dom_sf"/>
</dbReference>
<dbReference type="EC" id="3.1.2.-" evidence="4"/>
<keyword evidence="5" id="KW-1185">Reference proteome</keyword>
<dbReference type="SUPFAM" id="SSF54637">
    <property type="entry name" value="Thioesterase/thiol ester dehydrase-isomerase"/>
    <property type="match status" value="1"/>
</dbReference>
<dbReference type="EMBL" id="JBEZFP010000012">
    <property type="protein sequence ID" value="MEU8133305.1"/>
    <property type="molecule type" value="Genomic_DNA"/>
</dbReference>
<dbReference type="NCBIfam" id="TIGR00369">
    <property type="entry name" value="unchar_dom_1"/>
    <property type="match status" value="1"/>
</dbReference>
<organism evidence="4 5">
    <name type="scientific">Streptodolium elevatio</name>
    <dbReference type="NCBI Taxonomy" id="3157996"/>
    <lineage>
        <taxon>Bacteria</taxon>
        <taxon>Bacillati</taxon>
        <taxon>Actinomycetota</taxon>
        <taxon>Actinomycetes</taxon>
        <taxon>Kitasatosporales</taxon>
        <taxon>Streptomycetaceae</taxon>
        <taxon>Streptodolium</taxon>
    </lineage>
</organism>
<evidence type="ECO:0000256" key="1">
    <source>
        <dbReference type="ARBA" id="ARBA00008324"/>
    </source>
</evidence>
<dbReference type="PANTHER" id="PTHR21660">
    <property type="entry name" value="THIOESTERASE SUPERFAMILY MEMBER-RELATED"/>
    <property type="match status" value="1"/>
</dbReference>
<dbReference type="Pfam" id="PF03061">
    <property type="entry name" value="4HBT"/>
    <property type="match status" value="1"/>
</dbReference>
<dbReference type="PANTHER" id="PTHR21660:SF1">
    <property type="entry name" value="ACYL-COENZYME A THIOESTERASE 13"/>
    <property type="match status" value="1"/>
</dbReference>
<evidence type="ECO:0000313" key="4">
    <source>
        <dbReference type="EMBL" id="MEU8133305.1"/>
    </source>
</evidence>
<accession>A0ABV3DC36</accession>
<dbReference type="GO" id="GO:0016787">
    <property type="term" value="F:hydrolase activity"/>
    <property type="evidence" value="ECO:0007669"/>
    <property type="project" value="UniProtKB-KW"/>
</dbReference>
<protein>
    <submittedName>
        <fullName evidence="4">PaaI family thioesterase</fullName>
        <ecNumber evidence="4">3.1.2.-</ecNumber>
    </submittedName>
</protein>
<dbReference type="CDD" id="cd03443">
    <property type="entry name" value="PaaI_thioesterase"/>
    <property type="match status" value="1"/>
</dbReference>
<evidence type="ECO:0000259" key="3">
    <source>
        <dbReference type="Pfam" id="PF03061"/>
    </source>
</evidence>
<reference evidence="4 5" key="1">
    <citation type="submission" date="2024-06" db="EMBL/GenBank/DDBJ databases">
        <title>The Natural Products Discovery Center: Release of the First 8490 Sequenced Strains for Exploring Actinobacteria Biosynthetic Diversity.</title>
        <authorList>
            <person name="Kalkreuter E."/>
            <person name="Kautsar S.A."/>
            <person name="Yang D."/>
            <person name="Bader C.D."/>
            <person name="Teijaro C.N."/>
            <person name="Fluegel L."/>
            <person name="Davis C.M."/>
            <person name="Simpson J.R."/>
            <person name="Lauterbach L."/>
            <person name="Steele A.D."/>
            <person name="Gui C."/>
            <person name="Meng S."/>
            <person name="Li G."/>
            <person name="Viehrig K."/>
            <person name="Ye F."/>
            <person name="Su P."/>
            <person name="Kiefer A.F."/>
            <person name="Nichols A."/>
            <person name="Cepeda A.J."/>
            <person name="Yan W."/>
            <person name="Fan B."/>
            <person name="Jiang Y."/>
            <person name="Adhikari A."/>
            <person name="Zheng C.-J."/>
            <person name="Schuster L."/>
            <person name="Cowan T.M."/>
            <person name="Smanski M.J."/>
            <person name="Chevrette M.G."/>
            <person name="De Carvalho L.P.S."/>
            <person name="Shen B."/>
        </authorList>
    </citation>
    <scope>NUCLEOTIDE SEQUENCE [LARGE SCALE GENOMIC DNA]</scope>
    <source>
        <strain evidence="4 5">NPDC048946</strain>
    </source>
</reference>
<dbReference type="InterPro" id="IPR039298">
    <property type="entry name" value="ACOT13"/>
</dbReference>
<dbReference type="InterPro" id="IPR003736">
    <property type="entry name" value="PAAI_dom"/>
</dbReference>
<dbReference type="Gene3D" id="3.10.129.10">
    <property type="entry name" value="Hotdog Thioesterase"/>
    <property type="match status" value="1"/>
</dbReference>
<evidence type="ECO:0000256" key="2">
    <source>
        <dbReference type="ARBA" id="ARBA00022801"/>
    </source>
</evidence>
<sequence length="147" mass="15584">MTTHAERQGPFWDVLAGRTPPPPAAETLGWELVAVDPEQGTIEVAFQATERFLNPAGVVQGGFLAAMLDDTMGPALVATLPHGQFAPTLDLHVQFLRPARPGRLLGRGRIVQRGREVCFLAGELLSPEGKLVAVATATARIQGVPAS</sequence>
<name>A0ABV3DC36_9ACTN</name>
<dbReference type="InterPro" id="IPR006683">
    <property type="entry name" value="Thioestr_dom"/>
</dbReference>
<gene>
    <name evidence="4" type="ORF">AB0C36_07325</name>
</gene>
<dbReference type="Proteomes" id="UP001551482">
    <property type="component" value="Unassembled WGS sequence"/>
</dbReference>
<dbReference type="RefSeq" id="WP_358350556.1">
    <property type="nucleotide sequence ID" value="NZ_JBEZFP010000012.1"/>
</dbReference>
<comment type="similarity">
    <text evidence="1">Belongs to the thioesterase PaaI family.</text>
</comment>
<keyword evidence="2 4" id="KW-0378">Hydrolase</keyword>
<feature type="domain" description="Thioesterase" evidence="3">
    <location>
        <begin position="57"/>
        <end position="132"/>
    </location>
</feature>
<evidence type="ECO:0000313" key="5">
    <source>
        <dbReference type="Proteomes" id="UP001551482"/>
    </source>
</evidence>
<proteinExistence type="inferred from homology"/>
<comment type="caution">
    <text evidence="4">The sequence shown here is derived from an EMBL/GenBank/DDBJ whole genome shotgun (WGS) entry which is preliminary data.</text>
</comment>